<sequence length="194" mass="22138">MAGSSGDDISSFLTGDMIKSSFLNLPAEDPKVFELLISWLYRKTLNAISTIDEEVAKEEVALYIDLYLRACEWKMEELQNALMDRVRVRTTCEHGYFPRKLIKKNLRENNIAVTSPLLHRQQLHPQGASNGNGHGIETRQCLLKLQLDAGQPRLRARLLRKRCSSAAPKSKIRNPDRRSRCVYHKHGDGGKCHR</sequence>
<proteinExistence type="predicted"/>
<dbReference type="AlphaFoldDB" id="A0A8H3J0Q5"/>
<name>A0A8H3J0Q5_9LECA</name>
<dbReference type="Proteomes" id="UP000664534">
    <property type="component" value="Unassembled WGS sequence"/>
</dbReference>
<dbReference type="EMBL" id="CAJPDT010000109">
    <property type="protein sequence ID" value="CAF9938559.1"/>
    <property type="molecule type" value="Genomic_DNA"/>
</dbReference>
<evidence type="ECO:0000313" key="3">
    <source>
        <dbReference type="Proteomes" id="UP000664534"/>
    </source>
</evidence>
<reference evidence="2" key="1">
    <citation type="submission" date="2021-03" db="EMBL/GenBank/DDBJ databases">
        <authorList>
            <person name="Tagirdzhanova G."/>
        </authorList>
    </citation>
    <scope>NUCLEOTIDE SEQUENCE</scope>
</reference>
<evidence type="ECO:0008006" key="4">
    <source>
        <dbReference type="Google" id="ProtNLM"/>
    </source>
</evidence>
<evidence type="ECO:0000256" key="1">
    <source>
        <dbReference type="SAM" id="MobiDB-lite"/>
    </source>
</evidence>
<evidence type="ECO:0000313" key="2">
    <source>
        <dbReference type="EMBL" id="CAF9938559.1"/>
    </source>
</evidence>
<keyword evidence="3" id="KW-1185">Reference proteome</keyword>
<feature type="compositionally biased region" description="Basic and acidic residues" evidence="1">
    <location>
        <begin position="173"/>
        <end position="194"/>
    </location>
</feature>
<comment type="caution">
    <text evidence="2">The sequence shown here is derived from an EMBL/GenBank/DDBJ whole genome shotgun (WGS) entry which is preliminary data.</text>
</comment>
<dbReference type="OrthoDB" id="6359816at2759"/>
<gene>
    <name evidence="2" type="ORF">IMSHALPRED_000846</name>
</gene>
<protein>
    <recommendedName>
        <fullName evidence="4">BTB domain-containing protein</fullName>
    </recommendedName>
</protein>
<accession>A0A8H3J0Q5</accession>
<feature type="region of interest" description="Disordered" evidence="1">
    <location>
        <begin position="165"/>
        <end position="194"/>
    </location>
</feature>
<organism evidence="2 3">
    <name type="scientific">Imshaugia aleurites</name>
    <dbReference type="NCBI Taxonomy" id="172621"/>
    <lineage>
        <taxon>Eukaryota</taxon>
        <taxon>Fungi</taxon>
        <taxon>Dikarya</taxon>
        <taxon>Ascomycota</taxon>
        <taxon>Pezizomycotina</taxon>
        <taxon>Lecanoromycetes</taxon>
        <taxon>OSLEUM clade</taxon>
        <taxon>Lecanoromycetidae</taxon>
        <taxon>Lecanorales</taxon>
        <taxon>Lecanorineae</taxon>
        <taxon>Parmeliaceae</taxon>
        <taxon>Imshaugia</taxon>
    </lineage>
</organism>